<name>A0AAN9PMV9_CLITE</name>
<dbReference type="Proteomes" id="UP001359559">
    <property type="component" value="Unassembled WGS sequence"/>
</dbReference>
<proteinExistence type="predicted"/>
<sequence>MGSGFAKLYTSVMKELSQISKTQVCERGGTQCVLLSTNKGYECAFGVRVDVDKAFVILKDNSCAGQKIRVDINVNVGMEGDWSFDVKHEGKAIRHKNIVNKVFNITYGVPGVRLSRLAVRRELISENERILVALFNTQDESPRGILMAAVLVWYCTVEGKFKRRIMGPSRYSSLNEMHDHLHDFVKDYASHSSTTSALINNTGPIYGDFNGSILNIFKDMIISGDDLRHLFRK</sequence>
<evidence type="ECO:0000313" key="1">
    <source>
        <dbReference type="EMBL" id="KAK7303212.1"/>
    </source>
</evidence>
<organism evidence="1 2">
    <name type="scientific">Clitoria ternatea</name>
    <name type="common">Butterfly pea</name>
    <dbReference type="NCBI Taxonomy" id="43366"/>
    <lineage>
        <taxon>Eukaryota</taxon>
        <taxon>Viridiplantae</taxon>
        <taxon>Streptophyta</taxon>
        <taxon>Embryophyta</taxon>
        <taxon>Tracheophyta</taxon>
        <taxon>Spermatophyta</taxon>
        <taxon>Magnoliopsida</taxon>
        <taxon>eudicotyledons</taxon>
        <taxon>Gunneridae</taxon>
        <taxon>Pentapetalae</taxon>
        <taxon>rosids</taxon>
        <taxon>fabids</taxon>
        <taxon>Fabales</taxon>
        <taxon>Fabaceae</taxon>
        <taxon>Papilionoideae</taxon>
        <taxon>50 kb inversion clade</taxon>
        <taxon>NPAAA clade</taxon>
        <taxon>indigoferoid/millettioid clade</taxon>
        <taxon>Phaseoleae</taxon>
        <taxon>Clitoria</taxon>
    </lineage>
</organism>
<accession>A0AAN9PMV9</accession>
<dbReference type="EMBL" id="JAYKXN010000003">
    <property type="protein sequence ID" value="KAK7303212.1"/>
    <property type="molecule type" value="Genomic_DNA"/>
</dbReference>
<gene>
    <name evidence="1" type="ORF">RJT34_14114</name>
</gene>
<dbReference type="AlphaFoldDB" id="A0AAN9PMV9"/>
<reference evidence="1 2" key="1">
    <citation type="submission" date="2024-01" db="EMBL/GenBank/DDBJ databases">
        <title>The genomes of 5 underutilized Papilionoideae crops provide insights into root nodulation and disease resistance.</title>
        <authorList>
            <person name="Yuan L."/>
        </authorList>
    </citation>
    <scope>NUCLEOTIDE SEQUENCE [LARGE SCALE GENOMIC DNA]</scope>
    <source>
        <strain evidence="1">LY-2023</strain>
        <tissue evidence="1">Leaf</tissue>
    </source>
</reference>
<protein>
    <submittedName>
        <fullName evidence="1">Uncharacterized protein</fullName>
    </submittedName>
</protein>
<evidence type="ECO:0000313" key="2">
    <source>
        <dbReference type="Proteomes" id="UP001359559"/>
    </source>
</evidence>
<comment type="caution">
    <text evidence="1">The sequence shown here is derived from an EMBL/GenBank/DDBJ whole genome shotgun (WGS) entry which is preliminary data.</text>
</comment>
<keyword evidence="2" id="KW-1185">Reference proteome</keyword>